<dbReference type="Proteomes" id="UP000094960">
    <property type="component" value="Chromosome"/>
</dbReference>
<dbReference type="AlphaFoldDB" id="A0A1D7YIV8"/>
<sequence length="91" mass="10041">MHADVITLPVRAAAGVSLPLDAPLPSRLWDAAPWAAEGGELGAEESFRPDELLLLPWQAVRDRPARAATASRESLWRRMVLLQQYGWRAAP</sequence>
<name>A0A1D7YIV8_9ACTN</name>
<proteinExistence type="predicted"/>
<keyword evidence="2" id="KW-1185">Reference proteome</keyword>
<dbReference type="EMBL" id="CP017248">
    <property type="protein sequence ID" value="AOR35474.1"/>
    <property type="molecule type" value="Genomic_DNA"/>
</dbReference>
<reference evidence="2" key="1">
    <citation type="submission" date="2016-09" db="EMBL/GenBank/DDBJ databases">
        <title>Streptomyces puniciscabiei strain:TW1S1 Genome sequencing and assembly.</title>
        <authorList>
            <person name="Kim M.-K."/>
            <person name="Kim S.B."/>
        </authorList>
    </citation>
    <scope>NUCLEOTIDE SEQUENCE [LARGE SCALE GENOMIC DNA]</scope>
    <source>
        <strain evidence="2">TW1S1</strain>
    </source>
</reference>
<evidence type="ECO:0000313" key="1">
    <source>
        <dbReference type="EMBL" id="AOR35474.1"/>
    </source>
</evidence>
<evidence type="ECO:0000313" key="2">
    <source>
        <dbReference type="Proteomes" id="UP000094960"/>
    </source>
</evidence>
<organism evidence="1 2">
    <name type="scientific">Streptomyces fodineus</name>
    <dbReference type="NCBI Taxonomy" id="1904616"/>
    <lineage>
        <taxon>Bacteria</taxon>
        <taxon>Bacillati</taxon>
        <taxon>Actinomycetota</taxon>
        <taxon>Actinomycetes</taxon>
        <taxon>Kitasatosporales</taxon>
        <taxon>Streptomycetaceae</taxon>
        <taxon>Streptomyces</taxon>
    </lineage>
</organism>
<gene>
    <name evidence="1" type="ORF">BFF78_34325</name>
</gene>
<dbReference type="KEGG" id="spun:BFF78_34325"/>
<protein>
    <submittedName>
        <fullName evidence="1">Uncharacterized protein</fullName>
    </submittedName>
</protein>
<accession>A0A1D7YIV8</accession>